<dbReference type="FunCoup" id="A0A6G9IBX1">
    <property type="interactions" value="405"/>
</dbReference>
<dbReference type="Pfam" id="PF00437">
    <property type="entry name" value="T2SSE"/>
    <property type="match status" value="1"/>
</dbReference>
<dbReference type="NCBIfam" id="TIGR01420">
    <property type="entry name" value="pilT_fam"/>
    <property type="match status" value="1"/>
</dbReference>
<dbReference type="KEGG" id="orb:IPMB12_06300"/>
<dbReference type="SMART" id="SM00382">
    <property type="entry name" value="AAA"/>
    <property type="match status" value="1"/>
</dbReference>
<dbReference type="InParanoid" id="A0A6G9IBX1"/>
<gene>
    <name evidence="3" type="ORF">IPMB12_06300</name>
</gene>
<dbReference type="Gene3D" id="3.30.450.90">
    <property type="match status" value="1"/>
</dbReference>
<comment type="similarity">
    <text evidence="1">Belongs to the GSP E family.</text>
</comment>
<dbReference type="InterPro" id="IPR027417">
    <property type="entry name" value="P-loop_NTPase"/>
</dbReference>
<dbReference type="InterPro" id="IPR006321">
    <property type="entry name" value="PilT/PilU"/>
</dbReference>
<dbReference type="InterPro" id="IPR001482">
    <property type="entry name" value="T2SS/T4SS_dom"/>
</dbReference>
<dbReference type="SUPFAM" id="SSF52540">
    <property type="entry name" value="P-loop containing nucleoside triphosphate hydrolases"/>
    <property type="match status" value="1"/>
</dbReference>
<dbReference type="PANTHER" id="PTHR30486:SF6">
    <property type="entry name" value="TYPE IV PILUS RETRACTATION ATPASE PILT"/>
    <property type="match status" value="1"/>
</dbReference>
<name>A0A6G9IBX1_9GAMM</name>
<dbReference type="InterPro" id="IPR003593">
    <property type="entry name" value="AAA+_ATPase"/>
</dbReference>
<feature type="domain" description="AAA+ ATPase" evidence="2">
    <location>
        <begin position="120"/>
        <end position="245"/>
    </location>
</feature>
<sequence length="327" mass="36431">MESIFAISLAQNASDLHLSSGQRPAIRVNGQLIHLELSVLQPDILEQQLYQLLSEPQLQQLKIDRQIDFAYHHEQYGRFRGNIFYQKNGISASFRLIKQTIPTLNKLGAPTIFTELIEKQQGLILITGATGSGKSTTLAALIQHINQSKAKHIITLEDPIEFIYPAGKALIQQREVNLHIYGFESALKSLLRQDPDIILLGELRNQQTIQAALTAAETGHLVLATLHTNSAIQSINRIVDVFPGEMKYFVKAQLADCLCAVINQTLVMNTQNTGRFAAYEVLINTPAVSHLIKEGKNSQILSLLQTGQQYGMQTMEQGIRKGLQQNQ</sequence>
<accession>A0A6G9IBX1</accession>
<evidence type="ECO:0000313" key="3">
    <source>
        <dbReference type="EMBL" id="QIQ21332.1"/>
    </source>
</evidence>
<evidence type="ECO:0000256" key="1">
    <source>
        <dbReference type="ARBA" id="ARBA00006611"/>
    </source>
</evidence>
<dbReference type="PANTHER" id="PTHR30486">
    <property type="entry name" value="TWITCHING MOTILITY PROTEIN PILT"/>
    <property type="match status" value="1"/>
</dbReference>
<reference evidence="3 4" key="1">
    <citation type="submission" date="2020-03" db="EMBL/GenBank/DDBJ databases">
        <title>Complete genome sequence of Orbus sp. IPMB12 (BCRC 80908).</title>
        <authorList>
            <person name="Lo W.-S."/>
            <person name="Chang T.-H."/>
            <person name="Kuo C.-H."/>
        </authorList>
    </citation>
    <scope>NUCLEOTIDE SEQUENCE [LARGE SCALE GENOMIC DNA]</scope>
    <source>
        <strain evidence="3 4">IPMB12</strain>
    </source>
</reference>
<dbReference type="InterPro" id="IPR050921">
    <property type="entry name" value="T4SS_GSP_E_ATPase"/>
</dbReference>
<dbReference type="CDD" id="cd01131">
    <property type="entry name" value="PilT"/>
    <property type="match status" value="1"/>
</dbReference>
<dbReference type="GO" id="GO:0005524">
    <property type="term" value="F:ATP binding"/>
    <property type="evidence" value="ECO:0007669"/>
    <property type="project" value="InterPro"/>
</dbReference>
<proteinExistence type="inferred from homology"/>
<dbReference type="EMBL" id="CP050253">
    <property type="protein sequence ID" value="QIQ21332.1"/>
    <property type="molecule type" value="Genomic_DNA"/>
</dbReference>
<evidence type="ECO:0000313" key="4">
    <source>
        <dbReference type="Proteomes" id="UP000501168"/>
    </source>
</evidence>
<keyword evidence="4" id="KW-1185">Reference proteome</keyword>
<dbReference type="Proteomes" id="UP000501168">
    <property type="component" value="Chromosome"/>
</dbReference>
<dbReference type="RefSeq" id="WP_166916038.1">
    <property type="nucleotide sequence ID" value="NZ_CP050253.1"/>
</dbReference>
<organism evidence="3 4">
    <name type="scientific">Zophobihabitans entericus</name>
    <dbReference type="NCBI Taxonomy" id="1635327"/>
    <lineage>
        <taxon>Bacteria</taxon>
        <taxon>Pseudomonadati</taxon>
        <taxon>Pseudomonadota</taxon>
        <taxon>Gammaproteobacteria</taxon>
        <taxon>Orbales</taxon>
        <taxon>Orbaceae</taxon>
        <taxon>Zophobihabitans</taxon>
    </lineage>
</organism>
<evidence type="ECO:0000259" key="2">
    <source>
        <dbReference type="SMART" id="SM00382"/>
    </source>
</evidence>
<dbReference type="GO" id="GO:0016887">
    <property type="term" value="F:ATP hydrolysis activity"/>
    <property type="evidence" value="ECO:0007669"/>
    <property type="project" value="InterPro"/>
</dbReference>
<protein>
    <submittedName>
        <fullName evidence="3">PilT/PilU family type 4a pilus ATPase</fullName>
    </submittedName>
</protein>
<dbReference type="Gene3D" id="3.40.50.300">
    <property type="entry name" value="P-loop containing nucleotide triphosphate hydrolases"/>
    <property type="match status" value="1"/>
</dbReference>
<dbReference type="AlphaFoldDB" id="A0A6G9IBX1"/>